<dbReference type="Proteomes" id="UP000069272">
    <property type="component" value="Chromosome 3L"/>
</dbReference>
<protein>
    <submittedName>
        <fullName evidence="1">Uncharacterized protein</fullName>
    </submittedName>
</protein>
<dbReference type="AlphaFoldDB" id="A0A182FE95"/>
<reference evidence="1" key="2">
    <citation type="submission" date="2022-08" db="UniProtKB">
        <authorList>
            <consortium name="EnsemblMetazoa"/>
        </authorList>
    </citation>
    <scope>IDENTIFICATION</scope>
    <source>
        <strain evidence="1">STECLA/ALBI9_A</strain>
    </source>
</reference>
<organism evidence="1 2">
    <name type="scientific">Anopheles albimanus</name>
    <name type="common">New world malaria mosquito</name>
    <dbReference type="NCBI Taxonomy" id="7167"/>
    <lineage>
        <taxon>Eukaryota</taxon>
        <taxon>Metazoa</taxon>
        <taxon>Ecdysozoa</taxon>
        <taxon>Arthropoda</taxon>
        <taxon>Hexapoda</taxon>
        <taxon>Insecta</taxon>
        <taxon>Pterygota</taxon>
        <taxon>Neoptera</taxon>
        <taxon>Endopterygota</taxon>
        <taxon>Diptera</taxon>
        <taxon>Nematocera</taxon>
        <taxon>Culicoidea</taxon>
        <taxon>Culicidae</taxon>
        <taxon>Anophelinae</taxon>
        <taxon>Anopheles</taxon>
    </lineage>
</organism>
<proteinExistence type="predicted"/>
<accession>A0A182FE95</accession>
<dbReference type="VEuPathDB" id="VectorBase:AALB20_031083"/>
<evidence type="ECO:0000313" key="2">
    <source>
        <dbReference type="Proteomes" id="UP000069272"/>
    </source>
</evidence>
<reference evidence="1 2" key="1">
    <citation type="journal article" date="2017" name="G3 (Bethesda)">
        <title>The Physical Genome Mapping of Anopheles albimanus Corrected Scaffold Misassemblies and Identified Interarm Rearrangements in Genus Anopheles.</title>
        <authorList>
            <person name="Artemov G.N."/>
            <person name="Peery A.N."/>
            <person name="Jiang X."/>
            <person name="Tu Z."/>
            <person name="Stegniy V.N."/>
            <person name="Sharakhova M.V."/>
            <person name="Sharakhov I.V."/>
        </authorList>
    </citation>
    <scope>NUCLEOTIDE SEQUENCE [LARGE SCALE GENOMIC DNA]</scope>
    <source>
        <strain evidence="1 2">ALBI9_A</strain>
    </source>
</reference>
<name>A0A182FE95_ANOAL</name>
<sequence length="124" mass="13582">MAAAARTSVRCSGPGRRLQLLQPIASVLLLLLLVSVQLQGIAGDYENTWNFYYEQPCCGSGQSNSGLGLNGQHHLRHHRADGTLSCVFVVNSSVRRVEKFQLPLDCAFAAHQVPRHATMPPDEE</sequence>
<dbReference type="STRING" id="7167.A0A182FE95"/>
<dbReference type="VEuPathDB" id="VectorBase:AALB004836"/>
<dbReference type="EnsemblMetazoa" id="AALB004836-RA">
    <property type="protein sequence ID" value="AALB004836-PA"/>
    <property type="gene ID" value="AALB004836"/>
</dbReference>
<keyword evidence="2" id="KW-1185">Reference proteome</keyword>
<evidence type="ECO:0000313" key="1">
    <source>
        <dbReference type="EnsemblMetazoa" id="AALB004836-PA"/>
    </source>
</evidence>